<evidence type="ECO:0000256" key="4">
    <source>
        <dbReference type="ARBA" id="ARBA00032089"/>
    </source>
</evidence>
<dbReference type="PANTHER" id="PTHR34138">
    <property type="entry name" value="CELL SHAPE-DETERMINING PROTEIN MREC"/>
    <property type="match status" value="1"/>
</dbReference>
<dbReference type="KEGG" id="dmm:dnm_093140"/>
<proteinExistence type="inferred from homology"/>
<dbReference type="InterPro" id="IPR042175">
    <property type="entry name" value="Cell/Rod_MreC_2"/>
</dbReference>
<dbReference type="RefSeq" id="WP_207680255.1">
    <property type="nucleotide sequence ID" value="NZ_CP061800.1"/>
</dbReference>
<organism evidence="8 9">
    <name type="scientific">Desulfonema magnum</name>
    <dbReference type="NCBI Taxonomy" id="45655"/>
    <lineage>
        <taxon>Bacteria</taxon>
        <taxon>Pseudomonadati</taxon>
        <taxon>Thermodesulfobacteriota</taxon>
        <taxon>Desulfobacteria</taxon>
        <taxon>Desulfobacterales</taxon>
        <taxon>Desulfococcaceae</taxon>
        <taxon>Desulfonema</taxon>
    </lineage>
</organism>
<keyword evidence="3 5" id="KW-0133">Cell shape</keyword>
<keyword evidence="9" id="KW-1185">Reference proteome</keyword>
<evidence type="ECO:0000256" key="5">
    <source>
        <dbReference type="PIRNR" id="PIRNR038471"/>
    </source>
</evidence>
<dbReference type="AlphaFoldDB" id="A0A975BWS9"/>
<dbReference type="NCBIfam" id="TIGR00219">
    <property type="entry name" value="mreC"/>
    <property type="match status" value="1"/>
</dbReference>
<comment type="similarity">
    <text evidence="1 5">Belongs to the MreC family.</text>
</comment>
<dbReference type="InterPro" id="IPR007221">
    <property type="entry name" value="MreC"/>
</dbReference>
<evidence type="ECO:0000259" key="7">
    <source>
        <dbReference type="Pfam" id="PF04085"/>
    </source>
</evidence>
<accession>A0A975BWS9</accession>
<feature type="domain" description="Rod shape-determining protein MreC beta-barrel core" evidence="7">
    <location>
        <begin position="120"/>
        <end position="264"/>
    </location>
</feature>
<dbReference type="Proteomes" id="UP000663722">
    <property type="component" value="Chromosome"/>
</dbReference>
<protein>
    <recommendedName>
        <fullName evidence="2 5">Cell shape-determining protein MreC</fullName>
    </recommendedName>
    <alternativeName>
        <fullName evidence="4 5">Cell shape protein MreC</fullName>
    </alternativeName>
</protein>
<sequence length="291" mass="32493">MFSKRTMVVVGLIVLAAVCVTGLSVSARQRHISCGAGIVMFFVAPFQDVRTYSVCFARRIWTHYFFLVSAAQDNDRLRKQLKDAVRENHRCKETALSNLRLRKLLDFRESINEDVLAAEIVSKDPSPWFRSVIIDKGRTHGVKKGMPVVVPEGIAGLVTDVSYYYSKVLLSIDQNSAVDALLQKTRARGVIRGRSDRYVFEYVLSKYDVAKGDRVVSSGLDGVFPKGRCIGTVSDVSRSNSGIFQEITVTPSVDFETLEEVLIVLNLPSHPFFLHSLPKEETSSDSPQKTK</sequence>
<evidence type="ECO:0000256" key="6">
    <source>
        <dbReference type="SAM" id="Coils"/>
    </source>
</evidence>
<dbReference type="GO" id="GO:0008360">
    <property type="term" value="P:regulation of cell shape"/>
    <property type="evidence" value="ECO:0007669"/>
    <property type="project" value="UniProtKB-KW"/>
</dbReference>
<gene>
    <name evidence="8" type="primary">mreC</name>
    <name evidence="8" type="ORF">dnm_093140</name>
</gene>
<evidence type="ECO:0000256" key="1">
    <source>
        <dbReference type="ARBA" id="ARBA00009369"/>
    </source>
</evidence>
<dbReference type="Pfam" id="PF04085">
    <property type="entry name" value="MreC"/>
    <property type="match status" value="1"/>
</dbReference>
<dbReference type="Gene3D" id="2.40.10.340">
    <property type="entry name" value="Rod shape-determining protein MreC, domain 1"/>
    <property type="match status" value="1"/>
</dbReference>
<dbReference type="InterPro" id="IPR042177">
    <property type="entry name" value="Cell/Rod_1"/>
</dbReference>
<dbReference type="PIRSF" id="PIRSF038471">
    <property type="entry name" value="MreC"/>
    <property type="match status" value="1"/>
</dbReference>
<dbReference type="PANTHER" id="PTHR34138:SF1">
    <property type="entry name" value="CELL SHAPE-DETERMINING PROTEIN MREC"/>
    <property type="match status" value="1"/>
</dbReference>
<evidence type="ECO:0000256" key="3">
    <source>
        <dbReference type="ARBA" id="ARBA00022960"/>
    </source>
</evidence>
<dbReference type="InterPro" id="IPR055342">
    <property type="entry name" value="MreC_beta-barrel_core"/>
</dbReference>
<evidence type="ECO:0000313" key="8">
    <source>
        <dbReference type="EMBL" id="QTA93214.1"/>
    </source>
</evidence>
<name>A0A975BWS9_9BACT</name>
<reference evidence="8" key="1">
    <citation type="journal article" date="2021" name="Microb. Physiol.">
        <title>Proteogenomic Insights into the Physiology of Marine, Sulfate-Reducing, Filamentous Desulfonema limicola and Desulfonema magnum.</title>
        <authorList>
            <person name="Schnaars V."/>
            <person name="Wohlbrand L."/>
            <person name="Scheve S."/>
            <person name="Hinrichs C."/>
            <person name="Reinhardt R."/>
            <person name="Rabus R."/>
        </authorList>
    </citation>
    <scope>NUCLEOTIDE SEQUENCE</scope>
    <source>
        <strain evidence="8">4be13</strain>
    </source>
</reference>
<keyword evidence="6" id="KW-0175">Coiled coil</keyword>
<evidence type="ECO:0000313" key="9">
    <source>
        <dbReference type="Proteomes" id="UP000663722"/>
    </source>
</evidence>
<comment type="function">
    <text evidence="5">Involved in formation and maintenance of cell shape.</text>
</comment>
<dbReference type="GO" id="GO:0005886">
    <property type="term" value="C:plasma membrane"/>
    <property type="evidence" value="ECO:0007669"/>
    <property type="project" value="TreeGrafter"/>
</dbReference>
<dbReference type="Gene3D" id="2.40.10.350">
    <property type="entry name" value="Rod shape-determining protein MreC, domain 2"/>
    <property type="match status" value="1"/>
</dbReference>
<evidence type="ECO:0000256" key="2">
    <source>
        <dbReference type="ARBA" id="ARBA00013855"/>
    </source>
</evidence>
<feature type="coiled-coil region" evidence="6">
    <location>
        <begin position="67"/>
        <end position="94"/>
    </location>
</feature>
<dbReference type="EMBL" id="CP061800">
    <property type="protein sequence ID" value="QTA93214.1"/>
    <property type="molecule type" value="Genomic_DNA"/>
</dbReference>